<feature type="region of interest" description="Disordered" evidence="6">
    <location>
        <begin position="202"/>
        <end position="223"/>
    </location>
</feature>
<organism evidence="9 10">
    <name type="scientific">Mumia flava</name>
    <dbReference type="NCBI Taxonomy" id="1348852"/>
    <lineage>
        <taxon>Bacteria</taxon>
        <taxon>Bacillati</taxon>
        <taxon>Actinomycetota</taxon>
        <taxon>Actinomycetes</taxon>
        <taxon>Propionibacteriales</taxon>
        <taxon>Nocardioidaceae</taxon>
        <taxon>Mumia</taxon>
    </lineage>
</organism>
<proteinExistence type="predicted"/>
<evidence type="ECO:0000313" key="10">
    <source>
        <dbReference type="Proteomes" id="UP000230842"/>
    </source>
</evidence>
<feature type="transmembrane region" description="Helical" evidence="7">
    <location>
        <begin position="142"/>
        <end position="160"/>
    </location>
</feature>
<comment type="subcellular location">
    <subcellularLocation>
        <location evidence="1">Cell membrane</location>
        <topology evidence="1">Multi-pass membrane protein</topology>
    </subcellularLocation>
</comment>
<dbReference type="Gene3D" id="1.20.1250.20">
    <property type="entry name" value="MFS general substrate transporter like domains"/>
    <property type="match status" value="1"/>
</dbReference>
<dbReference type="PANTHER" id="PTHR43124:SF3">
    <property type="entry name" value="CHLORAMPHENICOL EFFLUX PUMP RV0191"/>
    <property type="match status" value="1"/>
</dbReference>
<feature type="transmembrane region" description="Helical" evidence="7">
    <location>
        <begin position="351"/>
        <end position="372"/>
    </location>
</feature>
<protein>
    <submittedName>
        <fullName evidence="9">Putative MFS family arabinose efflux permease</fullName>
    </submittedName>
</protein>
<dbReference type="Proteomes" id="UP000230842">
    <property type="component" value="Unassembled WGS sequence"/>
</dbReference>
<dbReference type="GO" id="GO:0005886">
    <property type="term" value="C:plasma membrane"/>
    <property type="evidence" value="ECO:0007669"/>
    <property type="project" value="UniProtKB-SubCell"/>
</dbReference>
<feature type="transmembrane region" description="Helical" evidence="7">
    <location>
        <begin position="172"/>
        <end position="196"/>
    </location>
</feature>
<gene>
    <name evidence="9" type="ORF">CLV56_0675</name>
</gene>
<dbReference type="GO" id="GO:0022857">
    <property type="term" value="F:transmembrane transporter activity"/>
    <property type="evidence" value="ECO:0007669"/>
    <property type="project" value="InterPro"/>
</dbReference>
<comment type="caution">
    <text evidence="9">The sequence shown here is derived from an EMBL/GenBank/DDBJ whole genome shotgun (WGS) entry which is preliminary data.</text>
</comment>
<feature type="transmembrane region" description="Helical" evidence="7">
    <location>
        <begin position="295"/>
        <end position="312"/>
    </location>
</feature>
<feature type="transmembrane region" description="Helical" evidence="7">
    <location>
        <begin position="59"/>
        <end position="76"/>
    </location>
</feature>
<dbReference type="PANTHER" id="PTHR43124">
    <property type="entry name" value="PURINE EFFLUX PUMP PBUE"/>
    <property type="match status" value="1"/>
</dbReference>
<evidence type="ECO:0000256" key="4">
    <source>
        <dbReference type="ARBA" id="ARBA00022989"/>
    </source>
</evidence>
<feature type="transmembrane region" description="Helical" evidence="7">
    <location>
        <begin position="384"/>
        <end position="406"/>
    </location>
</feature>
<feature type="transmembrane region" description="Helical" evidence="7">
    <location>
        <begin position="264"/>
        <end position="283"/>
    </location>
</feature>
<evidence type="ECO:0000313" key="9">
    <source>
        <dbReference type="EMBL" id="PJJ56467.1"/>
    </source>
</evidence>
<dbReference type="InterPro" id="IPR036259">
    <property type="entry name" value="MFS_trans_sf"/>
</dbReference>
<keyword evidence="4 7" id="KW-1133">Transmembrane helix</keyword>
<feature type="domain" description="Major facilitator superfamily (MFS) profile" evidence="8">
    <location>
        <begin position="21"/>
        <end position="410"/>
    </location>
</feature>
<dbReference type="InterPro" id="IPR050189">
    <property type="entry name" value="MFS_Efflux_Transporters"/>
</dbReference>
<dbReference type="Pfam" id="PF07690">
    <property type="entry name" value="MFS_1"/>
    <property type="match status" value="1"/>
</dbReference>
<dbReference type="InterPro" id="IPR011701">
    <property type="entry name" value="MFS"/>
</dbReference>
<sequence length="435" mass="43318">MTDTRPLDPGAPPHGGPLPWAPLLVLAGATLVMVTAEMLPTAVLDSLSDSLGVSEARTGRLVSLWAGVVVVASLPLARLARRWQPRDVVVTSLVLLAASSLASALAPTYGTAAAARVVGAMAVGVLWATVNAHVADLVDDRQLASAVAVVLGGATAGMVVGTPGARIVADHLGWRAAFVALAAATLLVALLVRLVVAPGRSATAPADGAAPADEARAGARGGRPQRSVRPVLVLTGWLALALAGHYGAYTFITRLTNDLAGLPGGTGTVLLVFGVTSAAGIALAARAGRHTRTGLVVAVSATAGALAALPLVGVGPAVGLLVVAAWGLSSGSLPALAQTEILRRAGTEHRAFAGALIPVVFNGGIAVGAALAADVVARSGPNAVPPLAAGLVAVAAVGLALPRLALSRRSRLPRDGVADARRSGVARDSRHRVRG</sequence>
<dbReference type="AlphaFoldDB" id="A0A2M9BET9"/>
<evidence type="ECO:0000256" key="6">
    <source>
        <dbReference type="SAM" id="MobiDB-lite"/>
    </source>
</evidence>
<feature type="compositionally biased region" description="Low complexity" evidence="6">
    <location>
        <begin position="202"/>
        <end position="212"/>
    </location>
</feature>
<keyword evidence="3 7" id="KW-0812">Transmembrane</keyword>
<dbReference type="InterPro" id="IPR020846">
    <property type="entry name" value="MFS_dom"/>
</dbReference>
<evidence type="ECO:0000256" key="1">
    <source>
        <dbReference type="ARBA" id="ARBA00004651"/>
    </source>
</evidence>
<feature type="transmembrane region" description="Helical" evidence="7">
    <location>
        <begin position="88"/>
        <end position="106"/>
    </location>
</feature>
<dbReference type="EMBL" id="PGEZ01000001">
    <property type="protein sequence ID" value="PJJ56467.1"/>
    <property type="molecule type" value="Genomic_DNA"/>
</dbReference>
<evidence type="ECO:0000256" key="3">
    <source>
        <dbReference type="ARBA" id="ARBA00022692"/>
    </source>
</evidence>
<name>A0A2M9BET9_9ACTN</name>
<evidence type="ECO:0000256" key="2">
    <source>
        <dbReference type="ARBA" id="ARBA00022475"/>
    </source>
</evidence>
<feature type="transmembrane region" description="Helical" evidence="7">
    <location>
        <begin position="231"/>
        <end position="252"/>
    </location>
</feature>
<keyword evidence="2" id="KW-1003">Cell membrane</keyword>
<evidence type="ECO:0000259" key="8">
    <source>
        <dbReference type="PROSITE" id="PS50850"/>
    </source>
</evidence>
<dbReference type="PROSITE" id="PS50850">
    <property type="entry name" value="MFS"/>
    <property type="match status" value="1"/>
</dbReference>
<dbReference type="RefSeq" id="WP_100414382.1">
    <property type="nucleotide sequence ID" value="NZ_PGEZ01000001.1"/>
</dbReference>
<evidence type="ECO:0000256" key="5">
    <source>
        <dbReference type="ARBA" id="ARBA00023136"/>
    </source>
</evidence>
<keyword evidence="10" id="KW-1185">Reference proteome</keyword>
<evidence type="ECO:0000256" key="7">
    <source>
        <dbReference type="SAM" id="Phobius"/>
    </source>
</evidence>
<reference evidence="9 10" key="1">
    <citation type="submission" date="2017-11" db="EMBL/GenBank/DDBJ databases">
        <title>Genomic Encyclopedia of Archaeal and Bacterial Type Strains, Phase II (KMG-II): From Individual Species to Whole Genera.</title>
        <authorList>
            <person name="Goeker M."/>
        </authorList>
    </citation>
    <scope>NUCLEOTIDE SEQUENCE [LARGE SCALE GENOMIC DNA]</scope>
    <source>
        <strain evidence="9 10">DSM 27763</strain>
    </source>
</reference>
<feature type="transmembrane region" description="Helical" evidence="7">
    <location>
        <begin position="20"/>
        <end position="39"/>
    </location>
</feature>
<dbReference type="OrthoDB" id="2810795at2"/>
<feature type="transmembrane region" description="Helical" evidence="7">
    <location>
        <begin position="112"/>
        <end position="130"/>
    </location>
</feature>
<feature type="transmembrane region" description="Helical" evidence="7">
    <location>
        <begin position="318"/>
        <end position="339"/>
    </location>
</feature>
<keyword evidence="5 7" id="KW-0472">Membrane</keyword>
<dbReference type="SUPFAM" id="SSF103473">
    <property type="entry name" value="MFS general substrate transporter"/>
    <property type="match status" value="1"/>
</dbReference>
<accession>A0A2M9BET9</accession>